<gene>
    <name evidence="8" type="ORF">DM01DRAFT_147122</name>
</gene>
<dbReference type="Gene3D" id="3.30.160.60">
    <property type="entry name" value="Classic Zinc Finger"/>
    <property type="match status" value="2"/>
</dbReference>
<evidence type="ECO:0000313" key="8">
    <source>
        <dbReference type="EMBL" id="ORX62704.1"/>
    </source>
</evidence>
<evidence type="ECO:0000256" key="2">
    <source>
        <dbReference type="ARBA" id="ARBA00022737"/>
    </source>
</evidence>
<evidence type="ECO:0000256" key="3">
    <source>
        <dbReference type="ARBA" id="ARBA00022771"/>
    </source>
</evidence>
<dbReference type="AlphaFoldDB" id="A0A1X2GYI0"/>
<dbReference type="OrthoDB" id="6365676at2759"/>
<dbReference type="PROSITE" id="PS50157">
    <property type="entry name" value="ZINC_FINGER_C2H2_2"/>
    <property type="match status" value="2"/>
</dbReference>
<proteinExistence type="predicted"/>
<evidence type="ECO:0000256" key="5">
    <source>
        <dbReference type="PROSITE-ProRule" id="PRU00042"/>
    </source>
</evidence>
<dbReference type="FunFam" id="3.30.160.60:FF:000072">
    <property type="entry name" value="zinc finger protein 143 isoform X1"/>
    <property type="match status" value="1"/>
</dbReference>
<accession>A0A1X2GYI0</accession>
<dbReference type="GO" id="GO:0008270">
    <property type="term" value="F:zinc ion binding"/>
    <property type="evidence" value="ECO:0007669"/>
    <property type="project" value="UniProtKB-KW"/>
</dbReference>
<evidence type="ECO:0000256" key="1">
    <source>
        <dbReference type="ARBA" id="ARBA00022723"/>
    </source>
</evidence>
<comment type="caution">
    <text evidence="8">The sequence shown here is derived from an EMBL/GenBank/DDBJ whole genome shotgun (WGS) entry which is preliminary data.</text>
</comment>
<dbReference type="InterPro" id="IPR013087">
    <property type="entry name" value="Znf_C2H2_type"/>
</dbReference>
<protein>
    <recommendedName>
        <fullName evidence="7">C2H2-type domain-containing protein</fullName>
    </recommendedName>
</protein>
<dbReference type="SUPFAM" id="SSF57667">
    <property type="entry name" value="beta-beta-alpha zinc fingers"/>
    <property type="match status" value="2"/>
</dbReference>
<dbReference type="PANTHER" id="PTHR23235">
    <property type="entry name" value="KRUEPPEL-LIKE TRANSCRIPTION FACTOR"/>
    <property type="match status" value="1"/>
</dbReference>
<sequence>MNYSSAAFTSFGYSESLQGGWKSYSDMLSSHNDVILSDMDQLTPMQEDAHYDGKQDTMAFGSMMGYCLPTLTSSLMYPIHPMPALMAPYPSQVKSAFQQPLAVAQQPTFSTNQDVYLTPQMYPSPTSSPTSPDLSSTSSSPVTQMSSLQPMLSPQPSSLQDPVSVDDLKISKPAKKAKKVKAALASHPRVRKPKPSSAVLTTALSPASDDFSAKLFLCTESDCDKVFKRSEHLKRHIRSIHTKEKRKPFTVLSAHDSPFCPFCLAYECPYQSCCKRFSRSDNLNQHIRIHRPANDKTSRQKK</sequence>
<dbReference type="Pfam" id="PF00096">
    <property type="entry name" value="zf-C2H2"/>
    <property type="match status" value="2"/>
</dbReference>
<keyword evidence="4" id="KW-0862">Zinc</keyword>
<feature type="region of interest" description="Disordered" evidence="6">
    <location>
        <begin position="116"/>
        <end position="163"/>
    </location>
</feature>
<dbReference type="GO" id="GO:0000978">
    <property type="term" value="F:RNA polymerase II cis-regulatory region sequence-specific DNA binding"/>
    <property type="evidence" value="ECO:0007669"/>
    <property type="project" value="TreeGrafter"/>
</dbReference>
<keyword evidence="1" id="KW-0479">Metal-binding</keyword>
<dbReference type="PROSITE" id="PS00028">
    <property type="entry name" value="ZINC_FINGER_C2H2_1"/>
    <property type="match status" value="2"/>
</dbReference>
<dbReference type="STRING" id="101127.A0A1X2GYI0"/>
<evidence type="ECO:0000313" key="9">
    <source>
        <dbReference type="Proteomes" id="UP000242146"/>
    </source>
</evidence>
<name>A0A1X2GYI0_9FUNG</name>
<evidence type="ECO:0000256" key="6">
    <source>
        <dbReference type="SAM" id="MobiDB-lite"/>
    </source>
</evidence>
<reference evidence="8 9" key="1">
    <citation type="submission" date="2016-07" db="EMBL/GenBank/DDBJ databases">
        <title>Pervasive Adenine N6-methylation of Active Genes in Fungi.</title>
        <authorList>
            <consortium name="DOE Joint Genome Institute"/>
            <person name="Mondo S.J."/>
            <person name="Dannebaum R.O."/>
            <person name="Kuo R.C."/>
            <person name="Labutti K."/>
            <person name="Haridas S."/>
            <person name="Kuo A."/>
            <person name="Salamov A."/>
            <person name="Ahrendt S.R."/>
            <person name="Lipzen A."/>
            <person name="Sullivan W."/>
            <person name="Andreopoulos W.B."/>
            <person name="Clum A."/>
            <person name="Lindquist E."/>
            <person name="Daum C."/>
            <person name="Ramamoorthy G.K."/>
            <person name="Gryganskyi A."/>
            <person name="Culley D."/>
            <person name="Magnuson J.K."/>
            <person name="James T.Y."/>
            <person name="O'Malley M.A."/>
            <person name="Stajich J.E."/>
            <person name="Spatafora J.W."/>
            <person name="Visel A."/>
            <person name="Grigoriev I.V."/>
        </authorList>
    </citation>
    <scope>NUCLEOTIDE SEQUENCE [LARGE SCALE GENOMIC DNA]</scope>
    <source>
        <strain evidence="8 9">NRRL 3301</strain>
    </source>
</reference>
<dbReference type="SMART" id="SM00355">
    <property type="entry name" value="ZnF_C2H2"/>
    <property type="match status" value="2"/>
</dbReference>
<dbReference type="Proteomes" id="UP000242146">
    <property type="component" value="Unassembled WGS sequence"/>
</dbReference>
<dbReference type="EMBL" id="MCGT01000001">
    <property type="protein sequence ID" value="ORX62704.1"/>
    <property type="molecule type" value="Genomic_DNA"/>
</dbReference>
<evidence type="ECO:0000256" key="4">
    <source>
        <dbReference type="ARBA" id="ARBA00022833"/>
    </source>
</evidence>
<evidence type="ECO:0000259" key="7">
    <source>
        <dbReference type="PROSITE" id="PS50157"/>
    </source>
</evidence>
<keyword evidence="2" id="KW-0677">Repeat</keyword>
<keyword evidence="3 5" id="KW-0863">Zinc-finger</keyword>
<feature type="compositionally biased region" description="Low complexity" evidence="6">
    <location>
        <begin position="123"/>
        <end position="160"/>
    </location>
</feature>
<feature type="domain" description="C2H2-type" evidence="7">
    <location>
        <begin position="266"/>
        <end position="295"/>
    </location>
</feature>
<dbReference type="PANTHER" id="PTHR23235:SF120">
    <property type="entry name" value="KRUPPEL-LIKE FACTOR 15"/>
    <property type="match status" value="1"/>
</dbReference>
<dbReference type="InterPro" id="IPR036236">
    <property type="entry name" value="Znf_C2H2_sf"/>
</dbReference>
<keyword evidence="9" id="KW-1185">Reference proteome</keyword>
<feature type="domain" description="C2H2-type" evidence="7">
    <location>
        <begin position="216"/>
        <end position="246"/>
    </location>
</feature>
<organism evidence="8 9">
    <name type="scientific">Hesseltinella vesiculosa</name>
    <dbReference type="NCBI Taxonomy" id="101127"/>
    <lineage>
        <taxon>Eukaryota</taxon>
        <taxon>Fungi</taxon>
        <taxon>Fungi incertae sedis</taxon>
        <taxon>Mucoromycota</taxon>
        <taxon>Mucoromycotina</taxon>
        <taxon>Mucoromycetes</taxon>
        <taxon>Mucorales</taxon>
        <taxon>Cunninghamellaceae</taxon>
        <taxon>Hesseltinella</taxon>
    </lineage>
</organism>
<dbReference type="GO" id="GO:0000981">
    <property type="term" value="F:DNA-binding transcription factor activity, RNA polymerase II-specific"/>
    <property type="evidence" value="ECO:0007669"/>
    <property type="project" value="UniProtKB-ARBA"/>
</dbReference>